<keyword evidence="7 16" id="KW-0479">Metal-binding</keyword>
<reference evidence="22 23" key="1">
    <citation type="submission" date="2016-03" db="EMBL/GenBank/DDBJ databases">
        <title>Mechanisms controlling the formation of the plant cell surface in tip-growing cells are functionally conserved among land plants.</title>
        <authorList>
            <person name="Honkanen S."/>
            <person name="Jones V.A."/>
            <person name="Morieri G."/>
            <person name="Champion C."/>
            <person name="Hetherington A.J."/>
            <person name="Kelly S."/>
            <person name="Saint-Marcoux D."/>
            <person name="Proust H."/>
            <person name="Prescott H."/>
            <person name="Dolan L."/>
        </authorList>
    </citation>
    <scope>NUCLEOTIDE SEQUENCE [LARGE SCALE GENOMIC DNA]</scope>
    <source>
        <strain evidence="23">cv. Tak-1 and cv. Tak-2</strain>
        <tissue evidence="22">Whole gametophyte</tissue>
    </source>
</reference>
<proteinExistence type="inferred from homology"/>
<evidence type="ECO:0000256" key="8">
    <source>
        <dbReference type="ARBA" id="ARBA00022729"/>
    </source>
</evidence>
<feature type="active site" description="Proton acceptor" evidence="14">
    <location>
        <position position="72"/>
    </location>
</feature>
<feature type="binding site" evidence="16">
    <location>
        <position position="196"/>
    </location>
    <ligand>
        <name>Ca(2+)</name>
        <dbReference type="ChEBI" id="CHEBI:29108"/>
        <label>2</label>
    </ligand>
</feature>
<evidence type="ECO:0000256" key="6">
    <source>
        <dbReference type="ARBA" id="ARBA00022617"/>
    </source>
</evidence>
<dbReference type="PANTHER" id="PTHR31517">
    <property type="match status" value="1"/>
</dbReference>
<evidence type="ECO:0000313" key="21">
    <source>
        <dbReference type="EMBL" id="BBN08761.1"/>
    </source>
</evidence>
<feature type="disulfide bond" evidence="18">
    <location>
        <begin position="202"/>
        <end position="234"/>
    </location>
</feature>
<comment type="catalytic activity">
    <reaction evidence="1 19">
        <text>2 a phenolic donor + H2O2 = 2 a phenolic radical donor + 2 H2O</text>
        <dbReference type="Rhea" id="RHEA:56136"/>
        <dbReference type="ChEBI" id="CHEBI:15377"/>
        <dbReference type="ChEBI" id="CHEBI:16240"/>
        <dbReference type="ChEBI" id="CHEBI:139520"/>
        <dbReference type="ChEBI" id="CHEBI:139521"/>
        <dbReference type="EC" id="1.11.1.7"/>
    </reaction>
</comment>
<evidence type="ECO:0000256" key="13">
    <source>
        <dbReference type="ARBA" id="ARBA00023180"/>
    </source>
</evidence>
<feature type="binding site" evidence="16">
    <location>
        <position position="82"/>
    </location>
    <ligand>
        <name>Ca(2+)</name>
        <dbReference type="ChEBI" id="CHEBI:29108"/>
        <label>1</label>
    </ligand>
</feature>
<evidence type="ECO:0000256" key="2">
    <source>
        <dbReference type="ARBA" id="ARBA00002322"/>
    </source>
</evidence>
<feature type="disulfide bond" evidence="18">
    <location>
        <begin position="41"/>
        <end position="117"/>
    </location>
</feature>
<protein>
    <recommendedName>
        <fullName evidence="19">Peroxidase</fullName>
        <ecNumber evidence="19">1.11.1.7</ecNumber>
    </recommendedName>
</protein>
<dbReference type="GO" id="GO:0005576">
    <property type="term" value="C:extracellular region"/>
    <property type="evidence" value="ECO:0007669"/>
    <property type="project" value="UniProtKB-SubCell"/>
</dbReference>
<feature type="binding site" evidence="16">
    <location>
        <position position="76"/>
    </location>
    <ligand>
        <name>Ca(2+)</name>
        <dbReference type="ChEBI" id="CHEBI:29108"/>
        <label>1</label>
    </ligand>
</feature>
<evidence type="ECO:0000313" key="24">
    <source>
        <dbReference type="Proteomes" id="UP001162541"/>
    </source>
</evidence>
<dbReference type="EMBL" id="LVLJ01003509">
    <property type="protein sequence ID" value="OAE21236.1"/>
    <property type="molecule type" value="Genomic_DNA"/>
</dbReference>
<dbReference type="GO" id="GO:0006979">
    <property type="term" value="P:response to oxidative stress"/>
    <property type="evidence" value="ECO:0007669"/>
    <property type="project" value="UniProtKB-UniRule"/>
</dbReference>
<reference evidence="21" key="2">
    <citation type="journal article" date="2019" name="Curr. Biol.">
        <title>Chromatin organization in early land plants reveals an ancestral association between H3K27me3, transposons, and constitutive heterochromatin.</title>
        <authorList>
            <person name="Montgomery S.A."/>
            <person name="Tanizawa Y."/>
            <person name="Galik B."/>
            <person name="Wang N."/>
            <person name="Ito T."/>
            <person name="Mochizuki T."/>
            <person name="Akimcheva S."/>
            <person name="Bowman J."/>
            <person name="Cognat V."/>
            <person name="Drouard L."/>
            <person name="Ekker H."/>
            <person name="Houng S."/>
            <person name="Kohchi T."/>
            <person name="Lin S."/>
            <person name="Liu L.D."/>
            <person name="Nakamura Y."/>
            <person name="Valeeva L.R."/>
            <person name="Shakirov E.V."/>
            <person name="Shippen D.E."/>
            <person name="Wei W."/>
            <person name="Yagura M."/>
            <person name="Yamaoka S."/>
            <person name="Yamato K.T."/>
            <person name="Liu C."/>
            <person name="Berger F."/>
        </authorList>
    </citation>
    <scope>NUCLEOTIDE SEQUENCE [LARGE SCALE GENOMIC DNA]</scope>
    <source>
        <strain evidence="21">Tak-1</strain>
    </source>
</reference>
<feature type="binding site" evidence="15">
    <location>
        <position position="165"/>
    </location>
    <ligand>
        <name>substrate</name>
    </ligand>
</feature>
<feature type="site" description="Transition state stabilizer" evidence="17">
    <location>
        <position position="68"/>
    </location>
</feature>
<keyword evidence="19" id="KW-0376">Hydrogen peroxide</keyword>
<comment type="cofactor">
    <cofactor evidence="16 19">
        <name>heme b</name>
        <dbReference type="ChEBI" id="CHEBI:60344"/>
    </cofactor>
    <text evidence="16 19">Binds 1 heme b (iron(II)-protoporphyrin IX) group per subunit.</text>
</comment>
<keyword evidence="4 19" id="KW-0964">Secreted</keyword>
<evidence type="ECO:0000256" key="3">
    <source>
        <dbReference type="ARBA" id="ARBA00004613"/>
    </source>
</evidence>
<evidence type="ECO:0000256" key="7">
    <source>
        <dbReference type="ARBA" id="ARBA00022723"/>
    </source>
</evidence>
<feature type="chain" id="PRO_5042304634" description="Peroxidase" evidence="19">
    <location>
        <begin position="24"/>
        <end position="327"/>
    </location>
</feature>
<feature type="binding site" description="axial binding residue" evidence="16">
    <location>
        <position position="195"/>
    </location>
    <ligand>
        <name>heme b</name>
        <dbReference type="ChEBI" id="CHEBI:60344"/>
    </ligand>
    <ligandPart>
        <name>Fe</name>
        <dbReference type="ChEBI" id="CHEBI:18248"/>
    </ligandPart>
</feature>
<comment type="cofactor">
    <cofactor evidence="16 19">
        <name>Ca(2+)</name>
        <dbReference type="ChEBI" id="CHEBI:29108"/>
    </cofactor>
    <text evidence="16 19">Binds 2 calcium ions per subunit.</text>
</comment>
<dbReference type="PANTHER" id="PTHR31517:SF51">
    <property type="entry name" value="PEROXIDASE 55"/>
    <property type="match status" value="1"/>
</dbReference>
<dbReference type="EMBL" id="AP019869">
    <property type="protein sequence ID" value="BBN08761.1"/>
    <property type="molecule type" value="Genomic_DNA"/>
</dbReference>
<gene>
    <name evidence="22" type="ORF">AXG93_3833s1140</name>
    <name evidence="21" type="ORF">Mp_4g14270</name>
</gene>
<dbReference type="InterPro" id="IPR000823">
    <property type="entry name" value="Peroxidase_pln"/>
</dbReference>
<evidence type="ECO:0000256" key="18">
    <source>
        <dbReference type="PIRSR" id="PIRSR600823-5"/>
    </source>
</evidence>
<dbReference type="Gene3D" id="1.10.520.10">
    <property type="match status" value="1"/>
</dbReference>
<evidence type="ECO:0000256" key="11">
    <source>
        <dbReference type="ARBA" id="ARBA00023004"/>
    </source>
</evidence>
<keyword evidence="13" id="KW-0325">Glycoprotein</keyword>
<organism evidence="22 23">
    <name type="scientific">Marchantia polymorpha subsp. ruderalis</name>
    <dbReference type="NCBI Taxonomy" id="1480154"/>
    <lineage>
        <taxon>Eukaryota</taxon>
        <taxon>Viridiplantae</taxon>
        <taxon>Streptophyta</taxon>
        <taxon>Embryophyta</taxon>
        <taxon>Marchantiophyta</taxon>
        <taxon>Marchantiopsida</taxon>
        <taxon>Marchantiidae</taxon>
        <taxon>Marchantiales</taxon>
        <taxon>Marchantiaceae</taxon>
        <taxon>Marchantia</taxon>
    </lineage>
</organism>
<keyword evidence="23" id="KW-1185">Reference proteome</keyword>
<evidence type="ECO:0000313" key="22">
    <source>
        <dbReference type="EMBL" id="OAE21236.1"/>
    </source>
</evidence>
<evidence type="ECO:0000256" key="10">
    <source>
        <dbReference type="ARBA" id="ARBA00023002"/>
    </source>
</evidence>
<dbReference type="EC" id="1.11.1.7" evidence="19"/>
<dbReference type="GO" id="GO:0046872">
    <property type="term" value="F:metal ion binding"/>
    <property type="evidence" value="ECO:0007669"/>
    <property type="project" value="UniProtKB-UniRule"/>
</dbReference>
<keyword evidence="6 19" id="KW-0349">Heme</keyword>
<dbReference type="InterPro" id="IPR002016">
    <property type="entry name" value="Haem_peroxidase"/>
</dbReference>
<feature type="binding site" evidence="16">
    <location>
        <position position="251"/>
    </location>
    <ligand>
        <name>Ca(2+)</name>
        <dbReference type="ChEBI" id="CHEBI:29108"/>
        <label>2</label>
    </ligand>
</feature>
<evidence type="ECO:0000313" key="23">
    <source>
        <dbReference type="Proteomes" id="UP000077202"/>
    </source>
</evidence>
<dbReference type="InterPro" id="IPR019794">
    <property type="entry name" value="Peroxidases_AS"/>
</dbReference>
<dbReference type="InterPro" id="IPR033905">
    <property type="entry name" value="Secretory_peroxidase"/>
</dbReference>
<evidence type="ECO:0000256" key="4">
    <source>
        <dbReference type="ARBA" id="ARBA00022525"/>
    </source>
</evidence>
<name>A0A176VN69_MARPO</name>
<reference evidence="24" key="3">
    <citation type="journal article" date="2020" name="Curr. Biol.">
        <title>Chromatin organization in early land plants reveals an ancestral association between H3K27me3, transposons, and constitutive heterochromatin.</title>
        <authorList>
            <person name="Montgomery S.A."/>
            <person name="Tanizawa Y."/>
            <person name="Galik B."/>
            <person name="Wang N."/>
            <person name="Ito T."/>
            <person name="Mochizuki T."/>
            <person name="Akimcheva S."/>
            <person name="Bowman J.L."/>
            <person name="Cognat V."/>
            <person name="Marechal-Drouard L."/>
            <person name="Ekker H."/>
            <person name="Hong S.F."/>
            <person name="Kohchi T."/>
            <person name="Lin S.S."/>
            <person name="Liu L.D."/>
            <person name="Nakamura Y."/>
            <person name="Valeeva L.R."/>
            <person name="Shakirov E.V."/>
            <person name="Shippen D.E."/>
            <person name="Wei W.L."/>
            <person name="Yagura M."/>
            <person name="Yamaoka S."/>
            <person name="Yamato K.T."/>
            <person name="Liu C."/>
            <person name="Berger F."/>
        </authorList>
    </citation>
    <scope>NUCLEOTIDE SEQUENCE [LARGE SCALE GENOMIC DNA]</scope>
    <source>
        <strain evidence="24">Tak-1</strain>
    </source>
</reference>
<evidence type="ECO:0000256" key="1">
    <source>
        <dbReference type="ARBA" id="ARBA00000189"/>
    </source>
</evidence>
<dbReference type="PROSITE" id="PS50873">
    <property type="entry name" value="PEROXIDASE_4"/>
    <property type="match status" value="1"/>
</dbReference>
<evidence type="ECO:0000256" key="15">
    <source>
        <dbReference type="PIRSR" id="PIRSR600823-2"/>
    </source>
</evidence>
<dbReference type="InterPro" id="IPR010255">
    <property type="entry name" value="Haem_peroxidase_sf"/>
</dbReference>
<keyword evidence="11 16" id="KW-0408">Iron</keyword>
<keyword evidence="12 18" id="KW-1015">Disulfide bond</keyword>
<feature type="binding site" evidence="16">
    <location>
        <position position="78"/>
    </location>
    <ligand>
        <name>Ca(2+)</name>
        <dbReference type="ChEBI" id="CHEBI:29108"/>
        <label>1</label>
    </ligand>
</feature>
<feature type="binding site" evidence="16">
    <location>
        <position position="248"/>
    </location>
    <ligand>
        <name>Ca(2+)</name>
        <dbReference type="ChEBI" id="CHEBI:29108"/>
        <label>2</label>
    </ligand>
</feature>
<keyword evidence="5 19" id="KW-0575">Peroxidase</keyword>
<evidence type="ECO:0000259" key="20">
    <source>
        <dbReference type="PROSITE" id="PS50873"/>
    </source>
</evidence>
<dbReference type="FunFam" id="1.10.420.10:FF:000001">
    <property type="entry name" value="Peroxidase"/>
    <property type="match status" value="1"/>
</dbReference>
<accession>A0A176VN69</accession>
<feature type="signal peptide" evidence="19">
    <location>
        <begin position="1"/>
        <end position="23"/>
    </location>
</feature>
<keyword evidence="8 19" id="KW-0732">Signal</keyword>
<feature type="binding site" evidence="16">
    <location>
        <position position="73"/>
    </location>
    <ligand>
        <name>Ca(2+)</name>
        <dbReference type="ChEBI" id="CHEBI:29108"/>
        <label>1</label>
    </ligand>
</feature>
<dbReference type="PROSITE" id="PS00436">
    <property type="entry name" value="PEROXIDASE_2"/>
    <property type="match status" value="1"/>
</dbReference>
<evidence type="ECO:0000256" key="17">
    <source>
        <dbReference type="PIRSR" id="PIRSR600823-4"/>
    </source>
</evidence>
<dbReference type="Proteomes" id="UP001162541">
    <property type="component" value="Chromosome 4"/>
</dbReference>
<evidence type="ECO:0000256" key="5">
    <source>
        <dbReference type="ARBA" id="ARBA00022559"/>
    </source>
</evidence>
<evidence type="ECO:0000256" key="9">
    <source>
        <dbReference type="ARBA" id="ARBA00022837"/>
    </source>
</evidence>
<feature type="disulfide bond" evidence="18">
    <location>
        <begin position="74"/>
        <end position="79"/>
    </location>
</feature>
<dbReference type="AlphaFoldDB" id="A0A176VN69"/>
<feature type="domain" description="Plant heme peroxidase family profile" evidence="20">
    <location>
        <begin position="31"/>
        <end position="325"/>
    </location>
</feature>
<dbReference type="SUPFAM" id="SSF48113">
    <property type="entry name" value="Heme-dependent peroxidases"/>
    <property type="match status" value="1"/>
</dbReference>
<evidence type="ECO:0000256" key="19">
    <source>
        <dbReference type="RuleBase" id="RU362060"/>
    </source>
</evidence>
<keyword evidence="10 19" id="KW-0560">Oxidoreductase</keyword>
<comment type="subcellular location">
    <subcellularLocation>
        <location evidence="3 19">Secreted</location>
    </subcellularLocation>
</comment>
<evidence type="ECO:0000256" key="14">
    <source>
        <dbReference type="PIRSR" id="PIRSR600823-1"/>
    </source>
</evidence>
<dbReference type="CDD" id="cd00693">
    <property type="entry name" value="secretory_peroxidase"/>
    <property type="match status" value="1"/>
</dbReference>
<comment type="similarity">
    <text evidence="19">Belongs to the peroxidase family. Classical plant (class III) peroxidase subfamily.</text>
</comment>
<dbReference type="Proteomes" id="UP000077202">
    <property type="component" value="Unassembled WGS sequence"/>
</dbReference>
<comment type="function">
    <text evidence="2">Removal of H(2)O(2), oxidation of toxic reductants, biosynthesis and degradation of lignin, suberization, auxin catabolism, response to environmental stresses such as wounding, pathogen attack and oxidative stress. These functions might be dependent on each isozyme/isoform in each plant tissue.</text>
</comment>
<feature type="binding site" evidence="16">
    <location>
        <position position="256"/>
    </location>
    <ligand>
        <name>Ca(2+)</name>
        <dbReference type="ChEBI" id="CHEBI:29108"/>
        <label>2</label>
    </ligand>
</feature>
<dbReference type="PRINTS" id="PR00458">
    <property type="entry name" value="PEROXIDASE"/>
</dbReference>
<feature type="binding site" evidence="16">
    <location>
        <position position="91"/>
    </location>
    <ligand>
        <name>Ca(2+)</name>
        <dbReference type="ChEBI" id="CHEBI:29108"/>
        <label>1</label>
    </ligand>
</feature>
<dbReference type="PRINTS" id="PR00461">
    <property type="entry name" value="PLPEROXIDASE"/>
</dbReference>
<dbReference type="FunFam" id="1.10.520.10:FF:000006">
    <property type="entry name" value="Peroxidase"/>
    <property type="match status" value="1"/>
</dbReference>
<feature type="disulfide bond" evidence="18">
    <location>
        <begin position="123"/>
        <end position="321"/>
    </location>
</feature>
<feature type="binding site" evidence="16">
    <location>
        <position position="80"/>
    </location>
    <ligand>
        <name>Ca(2+)</name>
        <dbReference type="ChEBI" id="CHEBI:29108"/>
        <label>1</label>
    </ligand>
</feature>
<evidence type="ECO:0000256" key="12">
    <source>
        <dbReference type="ARBA" id="ARBA00023157"/>
    </source>
</evidence>
<keyword evidence="9 16" id="KW-0106">Calcium</keyword>
<dbReference type="Pfam" id="PF00141">
    <property type="entry name" value="peroxidase"/>
    <property type="match status" value="1"/>
</dbReference>
<dbReference type="GO" id="GO:0042744">
    <property type="term" value="P:hydrogen peroxide catabolic process"/>
    <property type="evidence" value="ECO:0007669"/>
    <property type="project" value="UniProtKB-KW"/>
</dbReference>
<sequence>MASTRNLVLFFTVTLFLRISVDAEFMKPHDLLKDNFYKDSCPNAEAVIRRAVFTAAEKNLKLAAGLIRLQFHDCFVEGCDGSVLLDGNDTEKTAPVNEHLKGFRVVDAAKAAVEEVCPGVVSCADVLAYAARDSTVMLNGTRFEVQGGRKDGLFSCAEAAERDLPPPTFNASQLIDSFAKRGLSAEQMVVLSGSHTVGVGHCDKFIERLYNFSEAHATDPSLNSTYAKQLKRDCPKRNFNSTLEIFMDTMTPGEIDSNYYVGLTQRKGLFTSDQTLFEDRRTRKFVRRLMNEGRFDRRFGEAMRAMGAVGVQFEGQIRKNCRKVNEE</sequence>
<dbReference type="GO" id="GO:0020037">
    <property type="term" value="F:heme binding"/>
    <property type="evidence" value="ECO:0007669"/>
    <property type="project" value="UniProtKB-UniRule"/>
</dbReference>
<dbReference type="GO" id="GO:0140825">
    <property type="term" value="F:lactoperoxidase activity"/>
    <property type="evidence" value="ECO:0007669"/>
    <property type="project" value="UniProtKB-EC"/>
</dbReference>
<evidence type="ECO:0000256" key="16">
    <source>
        <dbReference type="PIRSR" id="PIRSR600823-3"/>
    </source>
</evidence>
<dbReference type="Gene3D" id="1.10.420.10">
    <property type="entry name" value="Peroxidase, domain 2"/>
    <property type="match status" value="1"/>
</dbReference>